<dbReference type="Pfam" id="PF24842">
    <property type="entry name" value="UFD1_N2"/>
    <property type="match status" value="1"/>
</dbReference>
<sequence length="108" mass="12693">MDVETKERERARAGEEHVAATPTFVKLQPYTTDFLDVSHHKDCELEYNFRKFICVTAGETIVVTEGERRYYLDVLEARPGDTTSASRNYVSQVDEHQFYYRSLSRRHK</sequence>
<reference evidence="2" key="1">
    <citation type="submission" date="2020-05" db="EMBL/GenBank/DDBJ databases">
        <title>WGS assembly of Panicum virgatum.</title>
        <authorList>
            <person name="Lovell J.T."/>
            <person name="Jenkins J."/>
            <person name="Shu S."/>
            <person name="Juenger T.E."/>
            <person name="Schmutz J."/>
        </authorList>
    </citation>
    <scope>NUCLEOTIDE SEQUENCE</scope>
    <source>
        <strain evidence="2">AP13</strain>
    </source>
</reference>
<proteinExistence type="predicted"/>
<dbReference type="Proteomes" id="UP000823388">
    <property type="component" value="Chromosome 2K"/>
</dbReference>
<evidence type="ECO:0000313" key="3">
    <source>
        <dbReference type="Proteomes" id="UP000823388"/>
    </source>
</evidence>
<dbReference type="AlphaFoldDB" id="A0A8T0W9N8"/>
<organism evidence="2 3">
    <name type="scientific">Panicum virgatum</name>
    <name type="common">Blackwell switchgrass</name>
    <dbReference type="NCBI Taxonomy" id="38727"/>
    <lineage>
        <taxon>Eukaryota</taxon>
        <taxon>Viridiplantae</taxon>
        <taxon>Streptophyta</taxon>
        <taxon>Embryophyta</taxon>
        <taxon>Tracheophyta</taxon>
        <taxon>Spermatophyta</taxon>
        <taxon>Magnoliopsida</taxon>
        <taxon>Liliopsida</taxon>
        <taxon>Poales</taxon>
        <taxon>Poaceae</taxon>
        <taxon>PACMAD clade</taxon>
        <taxon>Panicoideae</taxon>
        <taxon>Panicodae</taxon>
        <taxon>Paniceae</taxon>
        <taxon>Panicinae</taxon>
        <taxon>Panicum</taxon>
        <taxon>Panicum sect. Hiantes</taxon>
    </lineage>
</organism>
<dbReference type="GO" id="GO:0006511">
    <property type="term" value="P:ubiquitin-dependent protein catabolic process"/>
    <property type="evidence" value="ECO:0007669"/>
    <property type="project" value="InterPro"/>
</dbReference>
<dbReference type="InterPro" id="IPR004854">
    <property type="entry name" value="Ufd1-like"/>
</dbReference>
<dbReference type="InterPro" id="IPR055418">
    <property type="entry name" value="UFD1_N2"/>
</dbReference>
<feature type="domain" description="Ubiquitin fusion degradation protein UFD1 N-terminal subdomain 2" evidence="1">
    <location>
        <begin position="23"/>
        <end position="82"/>
    </location>
</feature>
<keyword evidence="3" id="KW-1185">Reference proteome</keyword>
<dbReference type="PANTHER" id="PTHR12555">
    <property type="entry name" value="UBIQUITIN FUSION DEGRADATON PROTEIN 1"/>
    <property type="match status" value="1"/>
</dbReference>
<dbReference type="GO" id="GO:0031593">
    <property type="term" value="F:polyubiquitin modification-dependent protein binding"/>
    <property type="evidence" value="ECO:0007669"/>
    <property type="project" value="TreeGrafter"/>
</dbReference>
<accession>A0A8T0W9N8</accession>
<gene>
    <name evidence="2" type="ORF">PVAP13_2KG491305</name>
</gene>
<dbReference type="OrthoDB" id="422728at2759"/>
<name>A0A8T0W9N8_PANVG</name>
<protein>
    <recommendedName>
        <fullName evidence="1">Ubiquitin fusion degradation protein UFD1 N-terminal subdomain 2 domain-containing protein</fullName>
    </recommendedName>
</protein>
<evidence type="ECO:0000313" key="2">
    <source>
        <dbReference type="EMBL" id="KAG2646191.1"/>
    </source>
</evidence>
<dbReference type="GO" id="GO:0034098">
    <property type="term" value="C:VCP-NPL4-UFD1 AAA ATPase complex"/>
    <property type="evidence" value="ECO:0007669"/>
    <property type="project" value="TreeGrafter"/>
</dbReference>
<dbReference type="Gene3D" id="3.10.330.10">
    <property type="match status" value="1"/>
</dbReference>
<comment type="caution">
    <text evidence="2">The sequence shown here is derived from an EMBL/GenBank/DDBJ whole genome shotgun (WGS) entry which is preliminary data.</text>
</comment>
<evidence type="ECO:0000259" key="1">
    <source>
        <dbReference type="Pfam" id="PF24842"/>
    </source>
</evidence>
<dbReference type="EMBL" id="CM029039">
    <property type="protein sequence ID" value="KAG2646191.1"/>
    <property type="molecule type" value="Genomic_DNA"/>
</dbReference>
<dbReference type="GO" id="GO:0036503">
    <property type="term" value="P:ERAD pathway"/>
    <property type="evidence" value="ECO:0007669"/>
    <property type="project" value="TreeGrafter"/>
</dbReference>
<dbReference type="PANTHER" id="PTHR12555:SF19">
    <property type="entry name" value="OS01G0144500 PROTEIN"/>
    <property type="match status" value="1"/>
</dbReference>